<reference evidence="12" key="1">
    <citation type="submission" date="2016-04" db="EMBL/GenBank/DDBJ databases">
        <title>Analysis of codon usage bias based on the Fritillaria cirrhosa transcriptome.</title>
        <authorList>
            <person name="Li Y."/>
        </authorList>
    </citation>
    <scope>NUCLEOTIDE SEQUENCE</scope>
    <source>
        <strain evidence="12">Isotig02249</strain>
    </source>
</reference>
<dbReference type="InterPro" id="IPR017972">
    <property type="entry name" value="Cyt_P450_CS"/>
</dbReference>
<evidence type="ECO:0000256" key="4">
    <source>
        <dbReference type="ARBA" id="ARBA00022723"/>
    </source>
</evidence>
<dbReference type="GO" id="GO:0006694">
    <property type="term" value="P:steroid biosynthetic process"/>
    <property type="evidence" value="ECO:0007669"/>
    <property type="project" value="UniProtKB-KW"/>
</dbReference>
<dbReference type="GO" id="GO:0005506">
    <property type="term" value="F:iron ion binding"/>
    <property type="evidence" value="ECO:0007669"/>
    <property type="project" value="InterPro"/>
</dbReference>
<dbReference type="PROSITE" id="PS00086">
    <property type="entry name" value="CYTOCHROME_P450"/>
    <property type="match status" value="1"/>
</dbReference>
<accession>A0A1L7H7V3</accession>
<evidence type="ECO:0000313" key="12">
    <source>
        <dbReference type="EMBL" id="APU50916.1"/>
    </source>
</evidence>
<evidence type="ECO:0000256" key="10">
    <source>
        <dbReference type="RuleBase" id="RU000461"/>
    </source>
</evidence>
<dbReference type="PRINTS" id="PR00385">
    <property type="entry name" value="P450"/>
</dbReference>
<feature type="signal peptide" evidence="11">
    <location>
        <begin position="1"/>
        <end position="19"/>
    </location>
</feature>
<dbReference type="GO" id="GO:0008203">
    <property type="term" value="P:cholesterol metabolic process"/>
    <property type="evidence" value="ECO:0007669"/>
    <property type="project" value="UniProtKB-KW"/>
</dbReference>
<evidence type="ECO:0000256" key="8">
    <source>
        <dbReference type="ARBA" id="ARBA00023221"/>
    </source>
</evidence>
<feature type="chain" id="PRO_5012182687" evidence="11">
    <location>
        <begin position="20"/>
        <end position="495"/>
    </location>
</feature>
<dbReference type="AlphaFoldDB" id="A0A1L7H7V3"/>
<keyword evidence="10" id="KW-0503">Monooxygenase</keyword>
<comment type="cofactor">
    <cofactor evidence="9">
        <name>heme</name>
        <dbReference type="ChEBI" id="CHEBI:30413"/>
    </cofactor>
</comment>
<keyword evidence="4 9" id="KW-0479">Metal-binding</keyword>
<keyword evidence="8" id="KW-0753">Steroid metabolism</keyword>
<dbReference type="InterPro" id="IPR002401">
    <property type="entry name" value="Cyt_P450_E_grp-I"/>
</dbReference>
<keyword evidence="7" id="KW-1207">Sterol metabolism</keyword>
<keyword evidence="9 10" id="KW-0349">Heme</keyword>
<keyword evidence="3" id="KW-0153">Cholesterol metabolism</keyword>
<dbReference type="InterPro" id="IPR001128">
    <property type="entry name" value="Cyt_P450"/>
</dbReference>
<feature type="binding site" description="axial binding residue" evidence="9">
    <location>
        <position position="436"/>
    </location>
    <ligand>
        <name>heme</name>
        <dbReference type="ChEBI" id="CHEBI:30413"/>
    </ligand>
    <ligandPart>
        <name>Fe</name>
        <dbReference type="ChEBI" id="CHEBI:18248"/>
    </ligandPart>
</feature>
<evidence type="ECO:0000256" key="2">
    <source>
        <dbReference type="ARBA" id="ARBA00010617"/>
    </source>
</evidence>
<dbReference type="Pfam" id="PF00067">
    <property type="entry name" value="p450"/>
    <property type="match status" value="1"/>
</dbReference>
<dbReference type="GO" id="GO:0020037">
    <property type="term" value="F:heme binding"/>
    <property type="evidence" value="ECO:0007669"/>
    <property type="project" value="InterPro"/>
</dbReference>
<evidence type="ECO:0000256" key="3">
    <source>
        <dbReference type="ARBA" id="ARBA00022548"/>
    </source>
</evidence>
<keyword evidence="6 9" id="KW-0408">Iron</keyword>
<gene>
    <name evidence="12" type="primary">CYP71A1</name>
</gene>
<keyword evidence="11" id="KW-0732">Signal</keyword>
<keyword evidence="5" id="KW-0443">Lipid metabolism</keyword>
<keyword evidence="5" id="KW-0752">Steroid biosynthesis</keyword>
<dbReference type="EMBL" id="KX168701">
    <property type="protein sequence ID" value="APU50916.1"/>
    <property type="molecule type" value="mRNA"/>
</dbReference>
<keyword evidence="5" id="KW-0444">Lipid biosynthesis</keyword>
<evidence type="ECO:0000256" key="9">
    <source>
        <dbReference type="PIRSR" id="PIRSR602401-1"/>
    </source>
</evidence>
<organism evidence="12">
    <name type="scientific">Fritillaria cirrhosa</name>
    <dbReference type="NCBI Taxonomy" id="108544"/>
    <lineage>
        <taxon>Eukaryota</taxon>
        <taxon>Viridiplantae</taxon>
        <taxon>Streptophyta</taxon>
        <taxon>Embryophyta</taxon>
        <taxon>Tracheophyta</taxon>
        <taxon>Spermatophyta</taxon>
        <taxon>Magnoliopsida</taxon>
        <taxon>Liliopsida</taxon>
        <taxon>Liliales</taxon>
        <taxon>Liliaceae</taxon>
        <taxon>Fritillaria</taxon>
    </lineage>
</organism>
<sequence length="495" mass="56246">MALLLLYIFLLSLPILLLCRRLGTHKQLDAPLPPNPRGIPILGNLHQLGSLPHRSLRTLADKHGPLMLIHLGQVPTLIVSSSEVAREITQNHDLIFSSRPPLKVAETLFYGTLDMAFAPYGEYWRNVRKVCVSHLLSPKMVQSFQYIREEEVAILIDYVSSRGSSVINMSGALMTFSNDYLCRVVSRRFSDDEGRKKMIRRLIQEVSDHIGTFRVGDYIPYLGWVDAFLGLDAQARMTAKEWDDVLEEAIEDKGNKSKGDGVEDFVDVLLNLQKDPNVGFKLTRNSIKALLMNMLAAGTDPPYITLEWAMTELVRNPQVMKRLQDEVREKVKGNLMIREEDLSQMSYLKSVIKEVLRLHPPAPLLVPRELTENCYIKGYEIPGKTRVIVNAWAIGRDPNIWEAPEEFRPERFLNSPLDFKGKEFQFIPFGMGRRMCPGMTFSIAIVELTLANLVSQFEWKLPDGMTIETIDMIEAPGLATRKKQELNLVAKSYSC</sequence>
<dbReference type="CDD" id="cd11072">
    <property type="entry name" value="CYP71-like"/>
    <property type="match status" value="1"/>
</dbReference>
<dbReference type="Gene3D" id="1.10.630.10">
    <property type="entry name" value="Cytochrome P450"/>
    <property type="match status" value="1"/>
</dbReference>
<evidence type="ECO:0000256" key="11">
    <source>
        <dbReference type="SAM" id="SignalP"/>
    </source>
</evidence>
<dbReference type="InterPro" id="IPR036396">
    <property type="entry name" value="Cyt_P450_sf"/>
</dbReference>
<dbReference type="PANTHER" id="PTHR47955:SF14">
    <property type="entry name" value="OS01G0543600 PROTEIN"/>
    <property type="match status" value="1"/>
</dbReference>
<comment type="similarity">
    <text evidence="2 10">Belongs to the cytochrome P450 family.</text>
</comment>
<protein>
    <submittedName>
        <fullName evidence="12">Cytochrome P450 71A1</fullName>
    </submittedName>
</protein>
<keyword evidence="10" id="KW-0560">Oxidoreductase</keyword>
<dbReference type="SUPFAM" id="SSF48264">
    <property type="entry name" value="Cytochrome P450"/>
    <property type="match status" value="1"/>
</dbReference>
<name>A0A1L7H7V3_9LILI</name>
<proteinExistence type="evidence at transcript level"/>
<dbReference type="PRINTS" id="PR00463">
    <property type="entry name" value="EP450I"/>
</dbReference>
<dbReference type="FunFam" id="1.10.630.10:FF:000011">
    <property type="entry name" value="Cytochrome P450 83B1"/>
    <property type="match status" value="1"/>
</dbReference>
<evidence type="ECO:0000256" key="1">
    <source>
        <dbReference type="ARBA" id="ARBA00004731"/>
    </source>
</evidence>
<comment type="pathway">
    <text evidence="1">Steroid metabolism; cholesterol metabolism.</text>
</comment>
<dbReference type="PANTHER" id="PTHR47955">
    <property type="entry name" value="CYTOCHROME P450 FAMILY 71 PROTEIN"/>
    <property type="match status" value="1"/>
</dbReference>
<dbReference type="GO" id="GO:0004497">
    <property type="term" value="F:monooxygenase activity"/>
    <property type="evidence" value="ECO:0007669"/>
    <property type="project" value="UniProtKB-KW"/>
</dbReference>
<evidence type="ECO:0000256" key="6">
    <source>
        <dbReference type="ARBA" id="ARBA00023004"/>
    </source>
</evidence>
<dbReference type="GO" id="GO:0016705">
    <property type="term" value="F:oxidoreductase activity, acting on paired donors, with incorporation or reduction of molecular oxygen"/>
    <property type="evidence" value="ECO:0007669"/>
    <property type="project" value="InterPro"/>
</dbReference>
<evidence type="ECO:0000256" key="7">
    <source>
        <dbReference type="ARBA" id="ARBA00023166"/>
    </source>
</evidence>
<evidence type="ECO:0000256" key="5">
    <source>
        <dbReference type="ARBA" id="ARBA00022955"/>
    </source>
</evidence>